<keyword evidence="2" id="KW-1185">Reference proteome</keyword>
<protein>
    <submittedName>
        <fullName evidence="1">Uncharacterized protein</fullName>
    </submittedName>
</protein>
<dbReference type="Proteomes" id="UP000762676">
    <property type="component" value="Unassembled WGS sequence"/>
</dbReference>
<comment type="caution">
    <text evidence="1">The sequence shown here is derived from an EMBL/GenBank/DDBJ whole genome shotgun (WGS) entry which is preliminary data.</text>
</comment>
<organism evidence="1 2">
    <name type="scientific">Elysia marginata</name>
    <dbReference type="NCBI Taxonomy" id="1093978"/>
    <lineage>
        <taxon>Eukaryota</taxon>
        <taxon>Metazoa</taxon>
        <taxon>Spiralia</taxon>
        <taxon>Lophotrochozoa</taxon>
        <taxon>Mollusca</taxon>
        <taxon>Gastropoda</taxon>
        <taxon>Heterobranchia</taxon>
        <taxon>Euthyneura</taxon>
        <taxon>Panpulmonata</taxon>
        <taxon>Sacoglossa</taxon>
        <taxon>Placobranchoidea</taxon>
        <taxon>Plakobranchidae</taxon>
        <taxon>Elysia</taxon>
    </lineage>
</organism>
<evidence type="ECO:0000313" key="1">
    <source>
        <dbReference type="EMBL" id="GFR77389.1"/>
    </source>
</evidence>
<evidence type="ECO:0000313" key="2">
    <source>
        <dbReference type="Proteomes" id="UP000762676"/>
    </source>
</evidence>
<proteinExistence type="predicted"/>
<sequence>MADDQSYVCNLQRLLLVASQNLHALTGSLADEYENAIKRVAHANPETQTNINVHEGCCAPSKTAGFMDRFVRVRKPLANNAKRLRADRRASVAAQNAAVRRINRRLNAKMHLTHDSIVNLMKQWNVPVETFVAMRVNEIMRKYLTEKEKEFADTCAKTFFSDPPPFLLTNNVAVTWENDLKGLLTTTLDERGVVVKTPTDIFNAVMVYYTDIIDTAFRDLDYEVPGVPPNVAAINKVKTHNTFAMLVNNMSPNLRYNASSMLLTYVRMCTPPVSFHRLANTLSDIRFGTHDVEDAFLKSLVDPYLLRSEGETLERAVADPLNVISIRGYAYDQIKPALECEYALLKILFYLSFEFKGELATFVKNTYASKYEDADAVIAVNNVLQLGGRRPSS</sequence>
<gene>
    <name evidence="1" type="ORF">ElyMa_003967100</name>
</gene>
<name>A0AAV4FW71_9GAST</name>
<dbReference type="AlphaFoldDB" id="A0AAV4FW71"/>
<dbReference type="EMBL" id="BMAT01008075">
    <property type="protein sequence ID" value="GFR77389.1"/>
    <property type="molecule type" value="Genomic_DNA"/>
</dbReference>
<reference evidence="1 2" key="1">
    <citation type="journal article" date="2021" name="Elife">
        <title>Chloroplast acquisition without the gene transfer in kleptoplastic sea slugs, Plakobranchus ocellatus.</title>
        <authorList>
            <person name="Maeda T."/>
            <person name="Takahashi S."/>
            <person name="Yoshida T."/>
            <person name="Shimamura S."/>
            <person name="Takaki Y."/>
            <person name="Nagai Y."/>
            <person name="Toyoda A."/>
            <person name="Suzuki Y."/>
            <person name="Arimoto A."/>
            <person name="Ishii H."/>
            <person name="Satoh N."/>
            <person name="Nishiyama T."/>
            <person name="Hasebe M."/>
            <person name="Maruyama T."/>
            <person name="Minagawa J."/>
            <person name="Obokata J."/>
            <person name="Shigenobu S."/>
        </authorList>
    </citation>
    <scope>NUCLEOTIDE SEQUENCE [LARGE SCALE GENOMIC DNA]</scope>
</reference>
<accession>A0AAV4FW71</accession>